<keyword evidence="2" id="KW-1185">Reference proteome</keyword>
<dbReference type="Proteomes" id="UP000005546">
    <property type="component" value="Unassembled WGS sequence"/>
</dbReference>
<proteinExistence type="predicted"/>
<reference evidence="1 2" key="1">
    <citation type="submission" date="2011-02" db="EMBL/GenBank/DDBJ databases">
        <authorList>
            <person name="Weinstock G."/>
            <person name="Sodergren E."/>
            <person name="Clifton S."/>
            <person name="Fulton L."/>
            <person name="Fulton B."/>
            <person name="Courtney L."/>
            <person name="Fronick C."/>
            <person name="Harrison M."/>
            <person name="Strong C."/>
            <person name="Farmer C."/>
            <person name="Delahaunty K."/>
            <person name="Markovic C."/>
            <person name="Hall O."/>
            <person name="Minx P."/>
            <person name="Tomlinson C."/>
            <person name="Mitreva M."/>
            <person name="Hou S."/>
            <person name="Chen J."/>
            <person name="Wollam A."/>
            <person name="Pepin K.H."/>
            <person name="Johnson M."/>
            <person name="Bhonagiri V."/>
            <person name="Zhang X."/>
            <person name="Suruliraj S."/>
            <person name="Warren W."/>
            <person name="Chinwalla A."/>
            <person name="Mardis E.R."/>
            <person name="Wilson R.K."/>
        </authorList>
    </citation>
    <scope>NUCLEOTIDE SEQUENCE [LARGE SCALE GENOMIC DNA]</scope>
    <source>
        <strain evidence="1 2">YIT 11841</strain>
    </source>
</reference>
<sequence length="41" mass="4715">MLFQMMKQTERINKNAKLAFKSLTSKEKTTNTGYLPSFAIC</sequence>
<dbReference type="AlphaFoldDB" id="F3QY95"/>
<evidence type="ECO:0000313" key="2">
    <source>
        <dbReference type="Proteomes" id="UP000005546"/>
    </source>
</evidence>
<dbReference type="HOGENOM" id="CLU_3274092_0_0_10"/>
<dbReference type="EMBL" id="AFBR01000093">
    <property type="protein sequence ID" value="EGG50442.1"/>
    <property type="molecule type" value="Genomic_DNA"/>
</dbReference>
<evidence type="ECO:0000313" key="1">
    <source>
        <dbReference type="EMBL" id="EGG50442.1"/>
    </source>
</evidence>
<name>F3QY95_9BACT</name>
<comment type="caution">
    <text evidence="1">The sequence shown here is derived from an EMBL/GenBank/DDBJ whole genome shotgun (WGS) entry which is preliminary data.</text>
</comment>
<accession>F3QY95</accession>
<protein>
    <submittedName>
        <fullName evidence="1">Uncharacterized protein</fullName>
    </submittedName>
</protein>
<gene>
    <name evidence="1" type="ORF">HMPREF9442_03188</name>
</gene>
<organism evidence="1 2">
    <name type="scientific">Paraprevotella xylaniphila YIT 11841</name>
    <dbReference type="NCBI Taxonomy" id="762982"/>
    <lineage>
        <taxon>Bacteria</taxon>
        <taxon>Pseudomonadati</taxon>
        <taxon>Bacteroidota</taxon>
        <taxon>Bacteroidia</taxon>
        <taxon>Bacteroidales</taxon>
        <taxon>Prevotellaceae</taxon>
        <taxon>Paraprevotella</taxon>
    </lineage>
</organism>